<dbReference type="Gene3D" id="3.40.50.1240">
    <property type="entry name" value="Phosphoglycerate mutase-like"/>
    <property type="match status" value="1"/>
</dbReference>
<organism evidence="1 2">
    <name type="scientific">Brachybacterium huguangmaarense</name>
    <dbReference type="NCBI Taxonomy" id="1652028"/>
    <lineage>
        <taxon>Bacteria</taxon>
        <taxon>Bacillati</taxon>
        <taxon>Actinomycetota</taxon>
        <taxon>Actinomycetes</taxon>
        <taxon>Micrococcales</taxon>
        <taxon>Dermabacteraceae</taxon>
        <taxon>Brachybacterium</taxon>
    </lineage>
</organism>
<accession>A0ABY6FZH2</accession>
<dbReference type="SUPFAM" id="SSF53254">
    <property type="entry name" value="Phosphoglycerate mutase-like"/>
    <property type="match status" value="1"/>
</dbReference>
<dbReference type="SMART" id="SM00855">
    <property type="entry name" value="PGAM"/>
    <property type="match status" value="1"/>
</dbReference>
<dbReference type="RefSeq" id="WP_263593332.1">
    <property type="nucleotide sequence ID" value="NZ_CP107020.1"/>
</dbReference>
<proteinExistence type="predicted"/>
<dbReference type="Pfam" id="PF00300">
    <property type="entry name" value="His_Phos_1"/>
    <property type="match status" value="1"/>
</dbReference>
<protein>
    <submittedName>
        <fullName evidence="1">Histidine phosphatase family protein</fullName>
    </submittedName>
</protein>
<dbReference type="PANTHER" id="PTHR48100:SF62">
    <property type="entry name" value="GLUCOSYL-3-PHOSPHOGLYCERATE PHOSPHATASE"/>
    <property type="match status" value="1"/>
</dbReference>
<evidence type="ECO:0000313" key="2">
    <source>
        <dbReference type="Proteomes" id="UP001164305"/>
    </source>
</evidence>
<dbReference type="InterPro" id="IPR013078">
    <property type="entry name" value="His_Pase_superF_clade-1"/>
</dbReference>
<keyword evidence="2" id="KW-1185">Reference proteome</keyword>
<evidence type="ECO:0000313" key="1">
    <source>
        <dbReference type="EMBL" id="UYG16119.1"/>
    </source>
</evidence>
<dbReference type="EMBL" id="CP107020">
    <property type="protein sequence ID" value="UYG16119.1"/>
    <property type="molecule type" value="Genomic_DNA"/>
</dbReference>
<dbReference type="InterPro" id="IPR029033">
    <property type="entry name" value="His_PPase_superfam"/>
</dbReference>
<reference evidence="1" key="1">
    <citation type="submission" date="2022-10" db="EMBL/GenBank/DDBJ databases">
        <title>Whole-Genome Sequencing of Brachybacterium huguangmaarense BRM-3, Isolated from Betula schmidtii.</title>
        <authorList>
            <person name="Haam D."/>
        </authorList>
    </citation>
    <scope>NUCLEOTIDE SEQUENCE</scope>
    <source>
        <strain evidence="1">BRM-3</strain>
    </source>
</reference>
<dbReference type="InterPro" id="IPR050275">
    <property type="entry name" value="PGM_Phosphatase"/>
</dbReference>
<dbReference type="InterPro" id="IPR001345">
    <property type="entry name" value="PG/BPGM_mutase_AS"/>
</dbReference>
<gene>
    <name evidence="1" type="ORF">BRM3_10865</name>
</gene>
<name>A0ABY6FZH2_9MICO</name>
<sequence>MSEPAGPGSSESAHPTARLGEGSRLLLARHGQTDHNRAGRMQGQIDIPLNAVGLGQARALARSLEASPPDVIVASPLRRAYVTATTVGEHLGLRVTTDDGLLERGFGQWEGLTGDEIRRGWPEEYEAWRERRNVAGVGMETRTEVARRVGAACRHHLGSHDGDTVLIVAHGAAITLGICDLLDLDPEGSRAISGLENCHRSVLDPLYGDPDGRLMRLMSHNLPPAFTR</sequence>
<dbReference type="PANTHER" id="PTHR48100">
    <property type="entry name" value="BROAD-SPECIFICITY PHOSPHATASE YOR283W-RELATED"/>
    <property type="match status" value="1"/>
</dbReference>
<dbReference type="Proteomes" id="UP001164305">
    <property type="component" value="Chromosome"/>
</dbReference>
<dbReference type="CDD" id="cd07067">
    <property type="entry name" value="HP_PGM_like"/>
    <property type="match status" value="1"/>
</dbReference>
<dbReference type="PROSITE" id="PS00175">
    <property type="entry name" value="PG_MUTASE"/>
    <property type="match status" value="1"/>
</dbReference>